<gene>
    <name evidence="11" type="ORF">IPZ78_00890</name>
</gene>
<dbReference type="PIRSF" id="PIRSF009407">
    <property type="entry name" value="IDH_monmr"/>
    <property type="match status" value="1"/>
</dbReference>
<evidence type="ECO:0000256" key="2">
    <source>
        <dbReference type="ARBA" id="ARBA00022435"/>
    </source>
</evidence>
<accession>A0ABS7Z492</accession>
<comment type="cofactor">
    <cofactor evidence="1">
        <name>Mg(2+)</name>
        <dbReference type="ChEBI" id="CHEBI:18420"/>
    </cofactor>
</comment>
<organism evidence="11 12">
    <name type="scientific">Sphingobacterium bovistauri</name>
    <dbReference type="NCBI Taxonomy" id="2781959"/>
    <lineage>
        <taxon>Bacteria</taxon>
        <taxon>Pseudomonadati</taxon>
        <taxon>Bacteroidota</taxon>
        <taxon>Sphingobacteriia</taxon>
        <taxon>Sphingobacteriales</taxon>
        <taxon>Sphingobacteriaceae</taxon>
        <taxon>Sphingobacterium</taxon>
    </lineage>
</organism>
<keyword evidence="6 10" id="KW-0521">NADP</keyword>
<dbReference type="PANTHER" id="PTHR36999:SF1">
    <property type="entry name" value="ISOCITRATE DEHYDROGENASE (NADP(+))"/>
    <property type="match status" value="1"/>
</dbReference>
<dbReference type="Proteomes" id="UP001165302">
    <property type="component" value="Unassembled WGS sequence"/>
</dbReference>
<evidence type="ECO:0000256" key="10">
    <source>
        <dbReference type="PIRNR" id="PIRNR009407"/>
    </source>
</evidence>
<evidence type="ECO:0000256" key="9">
    <source>
        <dbReference type="ARBA" id="ARBA00046318"/>
    </source>
</evidence>
<dbReference type="InterPro" id="IPR004436">
    <property type="entry name" value="Isocitrate_DH_NADP_mono"/>
</dbReference>
<dbReference type="RefSeq" id="WP_225551034.1">
    <property type="nucleotide sequence ID" value="NZ_JADEYP010000001.1"/>
</dbReference>
<evidence type="ECO:0000256" key="5">
    <source>
        <dbReference type="ARBA" id="ARBA00022842"/>
    </source>
</evidence>
<evidence type="ECO:0000256" key="1">
    <source>
        <dbReference type="ARBA" id="ARBA00001946"/>
    </source>
</evidence>
<keyword evidence="2 10" id="KW-0329">Glyoxylate bypass</keyword>
<keyword evidence="12" id="KW-1185">Reference proteome</keyword>
<evidence type="ECO:0000256" key="4">
    <source>
        <dbReference type="ARBA" id="ARBA00022723"/>
    </source>
</evidence>
<dbReference type="PANTHER" id="PTHR36999">
    <property type="entry name" value="ISOCITRATE DEHYDROGENASE [NADP]"/>
    <property type="match status" value="1"/>
</dbReference>
<dbReference type="NCBIfam" id="TIGR00178">
    <property type="entry name" value="monomer_idh"/>
    <property type="match status" value="1"/>
</dbReference>
<sequence length="737" mass="79326">MSSKIIYTKTDEAPLLATYSFLPIVQAFAKTADIDVELRDISLAGRILANFNEYLTPAQQTADALAELGQLATTPDANIIKLPNISASIPQLKGAIAELQNAGYAVPNYPDAATTPEEEKIKAIYAKILGSAVNPVLREGNSDRRAPKAVKNYAKANPHRMGAWAADSKTKVASMTDGDFYATEQSVTLEDASQYKIEFVAADGSVKELKGLAPLKAGEVIDSSVLNVAKLKEYVAATIAEAKTEGVLLSAHLKATMMKVSDPIIFGAIVEVYFKDVFAQYGELFASLGINKNNGLGEVYAKIAGNEKEAEVKAAIDAAIANSADLAMVNSDKGITNLHVPSDVIVDASMPAMIRIGGKMWDKAGAERDTIAMIPDRSYAGVYESVIDDCKENGALDPQTMGSVPNVGLMAQKAEEYGSHDKTFQAAANGTIRVVDAEGNVFMSQVVAAGDIFRMCQTKDAPIQDWVKLAVNRARLSATPAVFWLDEARAHDREIIKKVEKYLGDFDTNGLDIFVMSPVEATKFTLDRIREGLDTISVTGNVLRDYLTDLFPILEVGTSAKMLSIVPLMNGGGLFETGAGGSAPKHVEQFLEEGYLRWDSLGEFLALQASFEHLAQTQNNAKAQVLADALDEANALFLANDKSPARKVGQIDNRGSHFYLTLYWAQELAKQTKDVELAAKFAGLAEALTTNEAKINEELIAAQGTAQNIGGYYFPNDELAIEALRPSVTLNDAIAAL</sequence>
<evidence type="ECO:0000256" key="6">
    <source>
        <dbReference type="ARBA" id="ARBA00022857"/>
    </source>
</evidence>
<name>A0ABS7Z492_9SPHI</name>
<comment type="catalytic activity">
    <reaction evidence="8 10">
        <text>D-threo-isocitrate + NADP(+) = 2-oxoglutarate + CO2 + NADPH</text>
        <dbReference type="Rhea" id="RHEA:19629"/>
        <dbReference type="ChEBI" id="CHEBI:15562"/>
        <dbReference type="ChEBI" id="CHEBI:16526"/>
        <dbReference type="ChEBI" id="CHEBI:16810"/>
        <dbReference type="ChEBI" id="CHEBI:57783"/>
        <dbReference type="ChEBI" id="CHEBI:58349"/>
        <dbReference type="EC" id="1.1.1.42"/>
    </reaction>
</comment>
<keyword evidence="7 10" id="KW-0560">Oxidoreductase</keyword>
<proteinExistence type="inferred from homology"/>
<keyword evidence="4" id="KW-0479">Metal-binding</keyword>
<keyword evidence="3 10" id="KW-0816">Tricarboxylic acid cycle</keyword>
<evidence type="ECO:0000256" key="3">
    <source>
        <dbReference type="ARBA" id="ARBA00022532"/>
    </source>
</evidence>
<reference evidence="11" key="1">
    <citation type="submission" date="2020-10" db="EMBL/GenBank/DDBJ databases">
        <authorList>
            <person name="Lu T."/>
            <person name="Wang Q."/>
            <person name="Han X."/>
        </authorList>
    </citation>
    <scope>NUCLEOTIDE SEQUENCE</scope>
    <source>
        <strain evidence="11">WQ 366</strain>
    </source>
</reference>
<dbReference type="Pfam" id="PF03971">
    <property type="entry name" value="IDH"/>
    <property type="match status" value="1"/>
</dbReference>
<dbReference type="GO" id="GO:0004450">
    <property type="term" value="F:isocitrate dehydrogenase (NADP+) activity"/>
    <property type="evidence" value="ECO:0007669"/>
    <property type="project" value="UniProtKB-EC"/>
</dbReference>
<dbReference type="EC" id="1.1.1.42" evidence="10"/>
<evidence type="ECO:0000256" key="7">
    <source>
        <dbReference type="ARBA" id="ARBA00023002"/>
    </source>
</evidence>
<dbReference type="SUPFAM" id="SSF53659">
    <property type="entry name" value="Isocitrate/Isopropylmalate dehydrogenase-like"/>
    <property type="match status" value="1"/>
</dbReference>
<comment type="caution">
    <text evidence="11">The sequence shown here is derived from an EMBL/GenBank/DDBJ whole genome shotgun (WGS) entry which is preliminary data.</text>
</comment>
<comment type="similarity">
    <text evidence="9 10">Belongs to the monomeric-type IDH family.</text>
</comment>
<evidence type="ECO:0000256" key="8">
    <source>
        <dbReference type="ARBA" id="ARBA00023554"/>
    </source>
</evidence>
<keyword evidence="5" id="KW-0460">Magnesium</keyword>
<evidence type="ECO:0000313" key="11">
    <source>
        <dbReference type="EMBL" id="MCA5003700.1"/>
    </source>
</evidence>
<protein>
    <recommendedName>
        <fullName evidence="10">Isocitrate dehydrogenase [NADP]</fullName>
        <ecNumber evidence="10">1.1.1.42</ecNumber>
    </recommendedName>
    <alternativeName>
        <fullName evidence="10">Oxalosuccinate decarboxylase</fullName>
    </alternativeName>
</protein>
<dbReference type="EMBL" id="JADEYP010000001">
    <property type="protein sequence ID" value="MCA5003700.1"/>
    <property type="molecule type" value="Genomic_DNA"/>
</dbReference>
<evidence type="ECO:0000313" key="12">
    <source>
        <dbReference type="Proteomes" id="UP001165302"/>
    </source>
</evidence>